<dbReference type="InterPro" id="IPR016024">
    <property type="entry name" value="ARM-type_fold"/>
</dbReference>
<evidence type="ECO:0000259" key="2">
    <source>
        <dbReference type="PROSITE" id="PS50031"/>
    </source>
</evidence>
<dbReference type="PROSITE" id="PS50031">
    <property type="entry name" value="EH"/>
    <property type="match status" value="1"/>
</dbReference>
<dbReference type="InterPro" id="IPR011989">
    <property type="entry name" value="ARM-like"/>
</dbReference>
<dbReference type="KEGG" id="ehx:EMIHUDRAFT_249578"/>
<dbReference type="GeneID" id="17253538"/>
<organism evidence="3 4">
    <name type="scientific">Emiliania huxleyi (strain CCMP1516)</name>
    <dbReference type="NCBI Taxonomy" id="280463"/>
    <lineage>
        <taxon>Eukaryota</taxon>
        <taxon>Haptista</taxon>
        <taxon>Haptophyta</taxon>
        <taxon>Prymnesiophyceae</taxon>
        <taxon>Isochrysidales</taxon>
        <taxon>Noelaerhabdaceae</taxon>
        <taxon>Emiliania</taxon>
    </lineage>
</organism>
<dbReference type="Pfam" id="PF12763">
    <property type="entry name" value="EH"/>
    <property type="match status" value="1"/>
</dbReference>
<dbReference type="AlphaFoldDB" id="A0A0D3I803"/>
<accession>A0A0D3I803</accession>
<dbReference type="Proteomes" id="UP000013827">
    <property type="component" value="Unassembled WGS sequence"/>
</dbReference>
<reference evidence="3" key="2">
    <citation type="submission" date="2024-10" db="UniProtKB">
        <authorList>
            <consortium name="EnsemblProtists"/>
        </authorList>
    </citation>
    <scope>IDENTIFICATION</scope>
</reference>
<dbReference type="Gene3D" id="1.25.10.10">
    <property type="entry name" value="Leucine-rich Repeat Variant"/>
    <property type="match status" value="1"/>
</dbReference>
<dbReference type="PaxDb" id="2903-EOD07388"/>
<evidence type="ECO:0000313" key="4">
    <source>
        <dbReference type="Proteomes" id="UP000013827"/>
    </source>
</evidence>
<dbReference type="InterPro" id="IPR000261">
    <property type="entry name" value="EH_dom"/>
</dbReference>
<dbReference type="RefSeq" id="XP_005759817.1">
    <property type="nucleotide sequence ID" value="XM_005759760.1"/>
</dbReference>
<evidence type="ECO:0000313" key="3">
    <source>
        <dbReference type="EnsemblProtists" id="EOD07388"/>
    </source>
</evidence>
<dbReference type="Gene3D" id="1.10.238.10">
    <property type="entry name" value="EF-hand"/>
    <property type="match status" value="1"/>
</dbReference>
<dbReference type="EnsemblProtists" id="EOD07388">
    <property type="protein sequence ID" value="EOD07388"/>
    <property type="gene ID" value="EMIHUDRAFT_249578"/>
</dbReference>
<feature type="domain" description="EH" evidence="2">
    <location>
        <begin position="176"/>
        <end position="241"/>
    </location>
</feature>
<name>A0A0D3I803_EMIH1</name>
<reference evidence="4" key="1">
    <citation type="journal article" date="2013" name="Nature">
        <title>Pan genome of the phytoplankton Emiliania underpins its global distribution.</title>
        <authorList>
            <person name="Read B.A."/>
            <person name="Kegel J."/>
            <person name="Klute M.J."/>
            <person name="Kuo A."/>
            <person name="Lefebvre S.C."/>
            <person name="Maumus F."/>
            <person name="Mayer C."/>
            <person name="Miller J."/>
            <person name="Monier A."/>
            <person name="Salamov A."/>
            <person name="Young J."/>
            <person name="Aguilar M."/>
            <person name="Claverie J.M."/>
            <person name="Frickenhaus S."/>
            <person name="Gonzalez K."/>
            <person name="Herman E.K."/>
            <person name="Lin Y.C."/>
            <person name="Napier J."/>
            <person name="Ogata H."/>
            <person name="Sarno A.F."/>
            <person name="Shmutz J."/>
            <person name="Schroeder D."/>
            <person name="de Vargas C."/>
            <person name="Verret F."/>
            <person name="von Dassow P."/>
            <person name="Valentin K."/>
            <person name="Van de Peer Y."/>
            <person name="Wheeler G."/>
            <person name="Dacks J.B."/>
            <person name="Delwiche C.F."/>
            <person name="Dyhrman S.T."/>
            <person name="Glockner G."/>
            <person name="John U."/>
            <person name="Richards T."/>
            <person name="Worden A.Z."/>
            <person name="Zhang X."/>
            <person name="Grigoriev I.V."/>
            <person name="Allen A.E."/>
            <person name="Bidle K."/>
            <person name="Borodovsky M."/>
            <person name="Bowler C."/>
            <person name="Brownlee C."/>
            <person name="Cock J.M."/>
            <person name="Elias M."/>
            <person name="Gladyshev V.N."/>
            <person name="Groth M."/>
            <person name="Guda C."/>
            <person name="Hadaegh A."/>
            <person name="Iglesias-Rodriguez M.D."/>
            <person name="Jenkins J."/>
            <person name="Jones B.M."/>
            <person name="Lawson T."/>
            <person name="Leese F."/>
            <person name="Lindquist E."/>
            <person name="Lobanov A."/>
            <person name="Lomsadze A."/>
            <person name="Malik S.B."/>
            <person name="Marsh M.E."/>
            <person name="Mackinder L."/>
            <person name="Mock T."/>
            <person name="Mueller-Roeber B."/>
            <person name="Pagarete A."/>
            <person name="Parker M."/>
            <person name="Probert I."/>
            <person name="Quesneville H."/>
            <person name="Raines C."/>
            <person name="Rensing S.A."/>
            <person name="Riano-Pachon D.M."/>
            <person name="Richier S."/>
            <person name="Rokitta S."/>
            <person name="Shiraiwa Y."/>
            <person name="Soanes D.M."/>
            <person name="van der Giezen M."/>
            <person name="Wahlund T.M."/>
            <person name="Williams B."/>
            <person name="Wilson W."/>
            <person name="Wolfe G."/>
            <person name="Wurch L.L."/>
        </authorList>
    </citation>
    <scope>NUCLEOTIDE SEQUENCE</scope>
</reference>
<dbReference type="SUPFAM" id="SSF47473">
    <property type="entry name" value="EF-hand"/>
    <property type="match status" value="1"/>
</dbReference>
<dbReference type="InterPro" id="IPR011992">
    <property type="entry name" value="EF-hand-dom_pair"/>
</dbReference>
<feature type="region of interest" description="Disordered" evidence="1">
    <location>
        <begin position="99"/>
        <end position="156"/>
    </location>
</feature>
<dbReference type="HOGENOM" id="CLU_641916_0_0_1"/>
<keyword evidence="4" id="KW-1185">Reference proteome</keyword>
<feature type="region of interest" description="Disordered" evidence="1">
    <location>
        <begin position="229"/>
        <end position="293"/>
    </location>
</feature>
<sequence length="428" mass="45673">MSSFSSPAGRRDAEHRRAFSVTAAHLLTEEFVALSSEAELQRTGFTLRDRDSSSEHLRIHSLVELEFKRNYITPGGNQLRRVARDKAVLGPNKIELPINAQGDLSGRCSPGVRPESDNNNKPPAAAVVRPPRRATSSGVGPPPLAMQRSAAASTMMPAMAEEGPAARGIPPIKPEELRTYRLFFSSLAAAIQSDTIGRAQAEPVLANTQLPRDEVDYIWSICDGDGDGAISADSSPRAASLAERGETSRGASGPGSRRVSGSASPRSGHRRNASYGSGGAGPGCRGDDWLVPSLPPTPAELDAVSGMALADEAGTPLANALYYVRLLTAEPTWEDLSGLERTLVRLPTDSDEWLHSFLELDGLQGLLDATTTADDTTPDDLRVQGRCIACVALLACRRVALTRLLEEKGAVNIIVGAVDVRSRRVQQQ</sequence>
<dbReference type="SUPFAM" id="SSF48371">
    <property type="entry name" value="ARM repeat"/>
    <property type="match status" value="1"/>
</dbReference>
<protein>
    <recommendedName>
        <fullName evidence="2">EH domain-containing protein</fullName>
    </recommendedName>
</protein>
<evidence type="ECO:0000256" key="1">
    <source>
        <dbReference type="SAM" id="MobiDB-lite"/>
    </source>
</evidence>
<proteinExistence type="predicted"/>